<protein>
    <submittedName>
        <fullName evidence="1">Uncharacterized protein</fullName>
    </submittedName>
</protein>
<organism evidence="1 2">
    <name type="scientific">Ancylostoma ceylanicum</name>
    <dbReference type="NCBI Taxonomy" id="53326"/>
    <lineage>
        <taxon>Eukaryota</taxon>
        <taxon>Metazoa</taxon>
        <taxon>Ecdysozoa</taxon>
        <taxon>Nematoda</taxon>
        <taxon>Chromadorea</taxon>
        <taxon>Rhabditida</taxon>
        <taxon>Rhabditina</taxon>
        <taxon>Rhabditomorpha</taxon>
        <taxon>Strongyloidea</taxon>
        <taxon>Ancylostomatidae</taxon>
        <taxon>Ancylostomatinae</taxon>
        <taxon>Ancylostoma</taxon>
    </lineage>
</organism>
<reference evidence="2" key="1">
    <citation type="journal article" date="2015" name="Nat. Genet.">
        <title>The genome and transcriptome of the zoonotic hookworm Ancylostoma ceylanicum identify infection-specific gene families.</title>
        <authorList>
            <person name="Schwarz E.M."/>
            <person name="Hu Y."/>
            <person name="Antoshechkin I."/>
            <person name="Miller M.M."/>
            <person name="Sternberg P.W."/>
            <person name="Aroian R.V."/>
        </authorList>
    </citation>
    <scope>NUCLEOTIDE SEQUENCE</scope>
    <source>
        <strain evidence="2">HY135</strain>
    </source>
</reference>
<dbReference type="Proteomes" id="UP000024635">
    <property type="component" value="Unassembled WGS sequence"/>
</dbReference>
<sequence>MYEIPRKFLFSKLEILVNLGKNSRYAKFAHLPNSGETAWSEAMPWYGPEAIQLRKEKFSWHVIYALKVLNEENLTE</sequence>
<dbReference type="AlphaFoldDB" id="A0A016WF04"/>
<dbReference type="EMBL" id="JARK01000381">
    <property type="protein sequence ID" value="EYC37548.1"/>
    <property type="molecule type" value="Genomic_DNA"/>
</dbReference>
<evidence type="ECO:0000313" key="2">
    <source>
        <dbReference type="Proteomes" id="UP000024635"/>
    </source>
</evidence>
<name>A0A016WF04_9BILA</name>
<gene>
    <name evidence="1" type="primary">Acey_s0781.g2306</name>
    <name evidence="1" type="ORF">Y032_0781g2306</name>
</gene>
<comment type="caution">
    <text evidence="1">The sequence shown here is derived from an EMBL/GenBank/DDBJ whole genome shotgun (WGS) entry which is preliminary data.</text>
</comment>
<keyword evidence="2" id="KW-1185">Reference proteome</keyword>
<accession>A0A016WF04</accession>
<proteinExistence type="predicted"/>
<evidence type="ECO:0000313" key="1">
    <source>
        <dbReference type="EMBL" id="EYC37548.1"/>
    </source>
</evidence>